<accession>A0A1I2MG39</accession>
<sequence>MSGAITDKERLRRVVFGAVYKTPVTDMHTHLYAPAFEGLGLWGVDHLLTYHYLIAETMRQTPLSHEEFQSLDRRAMAEHVWKTLFVDHSPYSEACRGVLTTLGRLGLDVSSRDLSAYRKWYDGLTYRRFVDLVFSAAGVKTVVMTNDPFDPRERELWLKKGDALTRDPRFRPSLRIDPLLFDWGNQYRVLRELGYDVGPVFSADDHRTVEETRRFLIDWGRRMDALYLGASFPPDFDYPSDSPASQLLDHCVLEACGRLNVPFAMMVGVRRRVNPSLGLAGDMVGRARVEAVERICARHPARRFFVTMLSRENQHELAVLARKFRNLMVFGCWWFLNNPSLVEEITEMRCELLGTAFIPQHSDARVLDQLIYKWDHSRRVIARVLCRKYEDLFDTGWRMEPREIERDVSDLLDRNFWKFVKGSI</sequence>
<dbReference type="SUPFAM" id="SSF51556">
    <property type="entry name" value="Metallo-dependent hydrolases"/>
    <property type="match status" value="1"/>
</dbReference>
<dbReference type="AlphaFoldDB" id="A0A1I2MG39"/>
<protein>
    <recommendedName>
        <fullName evidence="3">Glucuronate isomerase</fullName>
    </recommendedName>
</protein>
<dbReference type="STRING" id="201973.SAMN04488025_10814"/>
<gene>
    <name evidence="1" type="ORF">SAMN04488025_10814</name>
</gene>
<dbReference type="Proteomes" id="UP000198661">
    <property type="component" value="Unassembled WGS sequence"/>
</dbReference>
<reference evidence="1 2" key="1">
    <citation type="submission" date="2016-10" db="EMBL/GenBank/DDBJ databases">
        <authorList>
            <person name="de Groot N.N."/>
        </authorList>
    </citation>
    <scope>NUCLEOTIDE SEQUENCE [LARGE SCALE GENOMIC DNA]</scope>
    <source>
        <strain evidence="1 2">DSM 44945</strain>
    </source>
</reference>
<evidence type="ECO:0000313" key="1">
    <source>
        <dbReference type="EMBL" id="SFF89958.1"/>
    </source>
</evidence>
<dbReference type="Gene3D" id="3.20.20.140">
    <property type="entry name" value="Metal-dependent hydrolases"/>
    <property type="match status" value="1"/>
</dbReference>
<proteinExistence type="predicted"/>
<evidence type="ECO:0008006" key="3">
    <source>
        <dbReference type="Google" id="ProtNLM"/>
    </source>
</evidence>
<organism evidence="1 2">
    <name type="scientific">Planifilum fulgidum</name>
    <dbReference type="NCBI Taxonomy" id="201973"/>
    <lineage>
        <taxon>Bacteria</taxon>
        <taxon>Bacillati</taxon>
        <taxon>Bacillota</taxon>
        <taxon>Bacilli</taxon>
        <taxon>Bacillales</taxon>
        <taxon>Thermoactinomycetaceae</taxon>
        <taxon>Planifilum</taxon>
    </lineage>
</organism>
<dbReference type="EMBL" id="FOOK01000008">
    <property type="protein sequence ID" value="SFF89958.1"/>
    <property type="molecule type" value="Genomic_DNA"/>
</dbReference>
<name>A0A1I2MG39_9BACL</name>
<evidence type="ECO:0000313" key="2">
    <source>
        <dbReference type="Proteomes" id="UP000198661"/>
    </source>
</evidence>
<dbReference type="InterPro" id="IPR032466">
    <property type="entry name" value="Metal_Hydrolase"/>
</dbReference>
<keyword evidence="2" id="KW-1185">Reference proteome</keyword>
<dbReference type="Gene3D" id="1.10.2020.10">
    <property type="entry name" value="uronate isomerase, domain 2, chain A"/>
    <property type="match status" value="1"/>
</dbReference>
<dbReference type="RefSeq" id="WP_245752114.1">
    <property type="nucleotide sequence ID" value="NZ_FOOK01000008.1"/>
</dbReference>